<feature type="region of interest" description="Disordered" evidence="1">
    <location>
        <begin position="427"/>
        <end position="495"/>
    </location>
</feature>
<dbReference type="GO" id="GO:0051321">
    <property type="term" value="P:meiotic cell cycle"/>
    <property type="evidence" value="ECO:0007669"/>
    <property type="project" value="InterPro"/>
</dbReference>
<feature type="compositionally biased region" description="Polar residues" evidence="1">
    <location>
        <begin position="531"/>
        <end position="545"/>
    </location>
</feature>
<feature type="compositionally biased region" description="Basic and acidic residues" evidence="1">
    <location>
        <begin position="517"/>
        <end position="528"/>
    </location>
</feature>
<feature type="domain" description="Meiosis-specific protein ASY3-like coiled-coil" evidence="2">
    <location>
        <begin position="582"/>
        <end position="769"/>
    </location>
</feature>
<dbReference type="InterPro" id="IPR037731">
    <property type="entry name" value="ASY3-like"/>
</dbReference>
<dbReference type="PANTHER" id="PTHR36027:SF1">
    <property type="entry name" value="MEIOSIS-SPECIFIC PROTEIN ASY3"/>
    <property type="match status" value="1"/>
</dbReference>
<dbReference type="EMBL" id="JBAMMX010000005">
    <property type="protein sequence ID" value="KAK6941164.1"/>
    <property type="molecule type" value="Genomic_DNA"/>
</dbReference>
<evidence type="ECO:0000256" key="1">
    <source>
        <dbReference type="SAM" id="MobiDB-lite"/>
    </source>
</evidence>
<name>A0AAN8W0N6_9MAGN</name>
<dbReference type="Proteomes" id="UP001370490">
    <property type="component" value="Unassembled WGS sequence"/>
</dbReference>
<dbReference type="PANTHER" id="PTHR36027">
    <property type="entry name" value="MEIOSIS-SPECIFIC PROTEIN ASY3"/>
    <property type="match status" value="1"/>
</dbReference>
<feature type="region of interest" description="Disordered" evidence="1">
    <location>
        <begin position="51"/>
        <end position="138"/>
    </location>
</feature>
<evidence type="ECO:0000313" key="3">
    <source>
        <dbReference type="EMBL" id="KAK6941164.1"/>
    </source>
</evidence>
<feature type="non-terminal residue" evidence="3">
    <location>
        <position position="1"/>
    </location>
</feature>
<dbReference type="Pfam" id="PF20435">
    <property type="entry name" value="ASY3-like"/>
    <property type="match status" value="2"/>
</dbReference>
<reference evidence="3 4" key="1">
    <citation type="submission" date="2023-12" db="EMBL/GenBank/DDBJ databases">
        <title>A high-quality genome assembly for Dillenia turbinata (Dilleniales).</title>
        <authorList>
            <person name="Chanderbali A."/>
        </authorList>
    </citation>
    <scope>NUCLEOTIDE SEQUENCE [LARGE SCALE GENOMIC DNA]</scope>
    <source>
        <strain evidence="3">LSX21</strain>
        <tissue evidence="3">Leaf</tissue>
    </source>
</reference>
<gene>
    <name evidence="3" type="ORF">RJ641_030695</name>
</gene>
<feature type="region of interest" description="Disordered" evidence="1">
    <location>
        <begin position="517"/>
        <end position="597"/>
    </location>
</feature>
<feature type="compositionally biased region" description="Polar residues" evidence="1">
    <location>
        <begin position="444"/>
        <end position="467"/>
    </location>
</feature>
<keyword evidence="4" id="KW-1185">Reference proteome</keyword>
<comment type="caution">
    <text evidence="3">The sequence shown here is derived from an EMBL/GenBank/DDBJ whole genome shotgun (WGS) entry which is preliminary data.</text>
</comment>
<evidence type="ECO:0000313" key="4">
    <source>
        <dbReference type="Proteomes" id="UP001370490"/>
    </source>
</evidence>
<dbReference type="InterPro" id="IPR046845">
    <property type="entry name" value="ASY3-like_CC"/>
</dbReference>
<proteinExistence type="predicted"/>
<sequence>VSTMEIDKKQMLQEDCFSDCRSFGSNCRPYSQSRKISIGIMADMLAKSSSGVAAKQKVSAPSTEKTTSERQNSDGERHRQQEFLAAITPRQLDSPIQEKSPWVATRSSYGRTSNTKSGAAPNAKQTTSLTSSSGVHNRLNRERETPLKYSVHILDNQTTNLQSANAKHGKSDGTTLFVRKMEQVGTSEKTQEFSFATMHDILVSQKKMAERKTDKIESTSTEALRMKICEALGIISSPNKLHSNTQTLDADANNLMHSENEVEATFKPGQNTDSIETDSESPEHVVKRPVIRSLTQRRTSAKLQEKKVKKGPSSAHIQKQQEKNIFSFEGGHSGSLLHTSKSSSLLSALKKTGKKSCRVEPRMINLLEKDDAVKVQQAPEGRNIPLPAEKTILANNSVNLDKHTELKSGLLNRDSLFSSELLAHRQQSLGTPASPGKANKSEHSGNSSPIEAGKNQSPSFTLKTPFTSRPAPASLIQKTTQTEEASFESAPSKRKSIRESFNTLLAFSLKYYDSNELRPTDNSGKCKDSPGGNSMPSMEETNAQCELSGSSSEEDDLDNSQEGSPIHKGNGDTEKLFPDTVGSEEGNEFQEGSELSQEDGLARAVTLFALALGRVESKLKSVTSKKSSEILTSVAEGIQLQLQKVESQIQKDIGRVSSLGISKRKHMEKRFQEHQQHLKLIHKKFTEEVNHNLQNCRSAVEGLEAHQIEFKGTIERQKALHRKILLQVEEAIHTQLSDAQERIIETHKASFMLARDKMAQLKHMIAKDLEEAILN</sequence>
<dbReference type="AlphaFoldDB" id="A0AAN8W0N6"/>
<organism evidence="3 4">
    <name type="scientific">Dillenia turbinata</name>
    <dbReference type="NCBI Taxonomy" id="194707"/>
    <lineage>
        <taxon>Eukaryota</taxon>
        <taxon>Viridiplantae</taxon>
        <taxon>Streptophyta</taxon>
        <taxon>Embryophyta</taxon>
        <taxon>Tracheophyta</taxon>
        <taxon>Spermatophyta</taxon>
        <taxon>Magnoliopsida</taxon>
        <taxon>eudicotyledons</taxon>
        <taxon>Gunneridae</taxon>
        <taxon>Pentapetalae</taxon>
        <taxon>Dilleniales</taxon>
        <taxon>Dilleniaceae</taxon>
        <taxon>Dillenia</taxon>
    </lineage>
</organism>
<feature type="region of interest" description="Disordered" evidence="1">
    <location>
        <begin position="299"/>
        <end position="318"/>
    </location>
</feature>
<feature type="domain" description="Meiosis-specific protein ASY3-like coiled-coil" evidence="2">
    <location>
        <begin position="18"/>
        <end position="403"/>
    </location>
</feature>
<protein>
    <submittedName>
        <fullName evidence="3">Meiosis-specific protein ASY3-like, coiled-coil</fullName>
    </submittedName>
</protein>
<feature type="compositionally biased region" description="Basic and acidic residues" evidence="1">
    <location>
        <begin position="66"/>
        <end position="81"/>
    </location>
</feature>
<feature type="compositionally biased region" description="Polar residues" evidence="1">
    <location>
        <begin position="105"/>
        <end position="135"/>
    </location>
</feature>
<accession>A0AAN8W0N6</accession>
<evidence type="ECO:0000259" key="2">
    <source>
        <dbReference type="Pfam" id="PF20435"/>
    </source>
</evidence>